<dbReference type="PANTHER" id="PTHR48104:SF30">
    <property type="entry name" value="METACASPASE-1"/>
    <property type="match status" value="1"/>
</dbReference>
<dbReference type="Pfam" id="PF00656">
    <property type="entry name" value="Peptidase_C14"/>
    <property type="match status" value="1"/>
</dbReference>
<dbReference type="OrthoDB" id="3223806at2759"/>
<dbReference type="PANTHER" id="PTHR48104">
    <property type="entry name" value="METACASPASE-4"/>
    <property type="match status" value="1"/>
</dbReference>
<dbReference type="InterPro" id="IPR050452">
    <property type="entry name" value="Metacaspase"/>
</dbReference>
<gene>
    <name evidence="5" type="ORF">CTheo_5640</name>
</gene>
<dbReference type="InterPro" id="IPR029030">
    <property type="entry name" value="Caspase-like_dom_sf"/>
</dbReference>
<dbReference type="GO" id="GO:0005737">
    <property type="term" value="C:cytoplasm"/>
    <property type="evidence" value="ECO:0007669"/>
    <property type="project" value="TreeGrafter"/>
</dbReference>
<keyword evidence="2" id="KW-0053">Apoptosis</keyword>
<comment type="caution">
    <text evidence="5">The sequence shown here is derived from an EMBL/GenBank/DDBJ whole genome shotgun (WGS) entry which is preliminary data.</text>
</comment>
<evidence type="ECO:0000259" key="4">
    <source>
        <dbReference type="Pfam" id="PF00656"/>
    </source>
</evidence>
<evidence type="ECO:0000313" key="6">
    <source>
        <dbReference type="Proteomes" id="UP000383932"/>
    </source>
</evidence>
<dbReference type="Proteomes" id="UP000383932">
    <property type="component" value="Unassembled WGS sequence"/>
</dbReference>
<organism evidence="5 6">
    <name type="scientific">Ceratobasidium theobromae</name>
    <dbReference type="NCBI Taxonomy" id="1582974"/>
    <lineage>
        <taxon>Eukaryota</taxon>
        <taxon>Fungi</taxon>
        <taxon>Dikarya</taxon>
        <taxon>Basidiomycota</taxon>
        <taxon>Agaricomycotina</taxon>
        <taxon>Agaricomycetes</taxon>
        <taxon>Cantharellales</taxon>
        <taxon>Ceratobasidiaceae</taxon>
        <taxon>Ceratobasidium</taxon>
    </lineage>
</organism>
<accession>A0A5N5QGW4</accession>
<keyword evidence="3" id="KW-0378">Hydrolase</keyword>
<name>A0A5N5QGW4_9AGAM</name>
<dbReference type="InterPro" id="IPR011600">
    <property type="entry name" value="Pept_C14_caspase"/>
</dbReference>
<dbReference type="SUPFAM" id="SSF52129">
    <property type="entry name" value="Caspase-like"/>
    <property type="match status" value="1"/>
</dbReference>
<evidence type="ECO:0000256" key="1">
    <source>
        <dbReference type="ARBA" id="ARBA00009005"/>
    </source>
</evidence>
<evidence type="ECO:0000256" key="2">
    <source>
        <dbReference type="ARBA" id="ARBA00022703"/>
    </source>
</evidence>
<evidence type="ECO:0000256" key="3">
    <source>
        <dbReference type="ARBA" id="ARBA00022807"/>
    </source>
</evidence>
<dbReference type="EMBL" id="SSOP01000136">
    <property type="protein sequence ID" value="KAB5590914.1"/>
    <property type="molecule type" value="Genomic_DNA"/>
</dbReference>
<dbReference type="GO" id="GO:0006915">
    <property type="term" value="P:apoptotic process"/>
    <property type="evidence" value="ECO:0007669"/>
    <property type="project" value="UniProtKB-KW"/>
</dbReference>
<dbReference type="Gene3D" id="3.40.50.1460">
    <property type="match status" value="1"/>
</dbReference>
<dbReference type="GO" id="GO:0004197">
    <property type="term" value="F:cysteine-type endopeptidase activity"/>
    <property type="evidence" value="ECO:0007669"/>
    <property type="project" value="InterPro"/>
</dbReference>
<dbReference type="AlphaFoldDB" id="A0A5N5QGW4"/>
<keyword evidence="3" id="KW-0645">Protease</keyword>
<comment type="similarity">
    <text evidence="1">Belongs to the peptidase C14B family.</text>
</comment>
<protein>
    <submittedName>
        <fullName evidence="5">Mycorrhiza-upregulated peptidase C14</fullName>
    </submittedName>
</protein>
<reference evidence="5 6" key="1">
    <citation type="journal article" date="2019" name="Fungal Biol. Biotechnol.">
        <title>Draft genome sequence of fastidious pathogen Ceratobasidium theobromae, which causes vascular-streak dieback in Theobroma cacao.</title>
        <authorList>
            <person name="Ali S.S."/>
            <person name="Asman A."/>
            <person name="Shao J."/>
            <person name="Firmansyah A.P."/>
            <person name="Susilo A.W."/>
            <person name="Rosmana A."/>
            <person name="McMahon P."/>
            <person name="Junaid M."/>
            <person name="Guest D."/>
            <person name="Kheng T.Y."/>
            <person name="Meinhardt L.W."/>
            <person name="Bailey B.A."/>
        </authorList>
    </citation>
    <scope>NUCLEOTIDE SEQUENCE [LARGE SCALE GENOMIC DNA]</scope>
    <source>
        <strain evidence="5 6">CT2</strain>
    </source>
</reference>
<proteinExistence type="inferred from homology"/>
<evidence type="ECO:0000313" key="5">
    <source>
        <dbReference type="EMBL" id="KAB5590914.1"/>
    </source>
</evidence>
<feature type="domain" description="Peptidase C14 caspase" evidence="4">
    <location>
        <begin position="54"/>
        <end position="300"/>
    </location>
</feature>
<keyword evidence="3" id="KW-0788">Thiol protease</keyword>
<sequence length="709" mass="78163">MSLLLSALGSYVIGWPWFGSSKSIPKPTLGPASGVNNDATEVVVVENTSESTLYALIIGINDYPNLKPLGGAVADADQMADFLMNDLLVPPDHITNLRNETASRKGILDAFQALLHDPRINKDDPILIYYAGHGGATKAPPEWKDKCGTNDIQVIFPFDYEQEVAGSKVNCIPDKTIATWLNDLSQAKGDNITVIFDSCHSASANRSDAPTRRESRSAGVTFDIPWDIDEALFTSTILSAEDSRRTSPPLCTHQASHIHFAACGSEELAWEEEGRGAFTSALLKTIRAYGVDKLTYQNLMVSLPILPKQSPHCYGAKKRRILFNSRVPSRHVAFIPAKFEDDTLTLQAGAASGVTFNSVWELHKIPTLESPSIGRFCAGTPSVSTTVLSPEKPNQNALNLASGTRVFAMQVQCGTGNELKVWFSPEAGRLLFPSSAMDAPAEVIGSSEHEVGYVAHPYRDTADIAVELAPDSSFTKPEVIFHLCNSEAEKYGAATLRYRKPARREEVEPILFAAAKWNWHLQRTNEGSKAKDIVSMEMMKVAHRTGRGIRDRKYLEEPYEDLASSGVVDFAVKRTDLYGVRLTNDSSVPLYVRMFYFDTTDFAIFDMYGHSVANGRADAELPAHGQLMIGDDREGGEPLPFSLDTGEKLNLGFMKVFWSTDPLQLDNLEQEDVFDQPPSKSDSRKFVKMKAREIKDWGTVMLALVQRAP</sequence>
<dbReference type="GO" id="GO:0006508">
    <property type="term" value="P:proteolysis"/>
    <property type="evidence" value="ECO:0007669"/>
    <property type="project" value="InterPro"/>
</dbReference>
<keyword evidence="6" id="KW-1185">Reference proteome</keyword>